<protein>
    <recommendedName>
        <fullName evidence="4">F-box domain-containing protein</fullName>
    </recommendedName>
</protein>
<evidence type="ECO:0000313" key="2">
    <source>
        <dbReference type="EMBL" id="KIM92452.1"/>
    </source>
</evidence>
<keyword evidence="1" id="KW-0732">Signal</keyword>
<sequence>MLVLDILLSIIGLSFDDTHTLCQYSLVNKQWSLLARRQLFNDLTIKLCANPIGHQRCHQCISKFARLVASRCCTIPHSIRTLRLSGKDCEKHWAQLLSLVGNPGGMERPSVVSAVMKHFRSVERLEMICLNWFNPSWRSSRTVARFLSPVQSLTLDDVRFYGGPRALFWILSRMPSLDALSMGDVSWPERSGFPNNPSGLLVFSINAAPICPIIFVPLCKLLLGGMKVMERTRPPVSSYALLKPLRQLAVNIKYRKMDDLESQWLLTQAQKLKSVTSLAVSMKGSQEEIVMFQSLLDTIDSLHHLTIRVTVDRDLTMVSSPTLIKHRGLESLNVHAFIYGQSQTWILQLKNVLHTIKSSCMTVIRLAIDMDLDEFIPMFDSASVVGTIDSYLNAIPELRQLRIILGVTLSWRVPLLDENGIEQMLRVAFGRCDANGILSVQITSRGQAADFLESEN</sequence>
<evidence type="ECO:0000256" key="1">
    <source>
        <dbReference type="SAM" id="SignalP"/>
    </source>
</evidence>
<feature type="chain" id="PRO_5002162791" description="F-box domain-containing protein" evidence="1">
    <location>
        <begin position="17"/>
        <end position="456"/>
    </location>
</feature>
<dbReference type="InParanoid" id="A0A0C3CRZ1"/>
<dbReference type="Proteomes" id="UP000054166">
    <property type="component" value="Unassembled WGS sequence"/>
</dbReference>
<gene>
    <name evidence="2" type="ORF">PILCRDRAFT_123518</name>
</gene>
<feature type="signal peptide" evidence="1">
    <location>
        <begin position="1"/>
        <end position="16"/>
    </location>
</feature>
<proteinExistence type="predicted"/>
<evidence type="ECO:0000313" key="3">
    <source>
        <dbReference type="Proteomes" id="UP000054166"/>
    </source>
</evidence>
<reference evidence="2 3" key="1">
    <citation type="submission" date="2014-04" db="EMBL/GenBank/DDBJ databases">
        <authorList>
            <consortium name="DOE Joint Genome Institute"/>
            <person name="Kuo A."/>
            <person name="Tarkka M."/>
            <person name="Buscot F."/>
            <person name="Kohler A."/>
            <person name="Nagy L.G."/>
            <person name="Floudas D."/>
            <person name="Copeland A."/>
            <person name="Barry K.W."/>
            <person name="Cichocki N."/>
            <person name="Veneault-Fourrey C."/>
            <person name="LaButti K."/>
            <person name="Lindquist E.A."/>
            <person name="Lipzen A."/>
            <person name="Lundell T."/>
            <person name="Morin E."/>
            <person name="Murat C."/>
            <person name="Sun H."/>
            <person name="Tunlid A."/>
            <person name="Henrissat B."/>
            <person name="Grigoriev I.V."/>
            <person name="Hibbett D.S."/>
            <person name="Martin F."/>
            <person name="Nordberg H.P."/>
            <person name="Cantor M.N."/>
            <person name="Hua S.X."/>
        </authorList>
    </citation>
    <scope>NUCLEOTIDE SEQUENCE [LARGE SCALE GENOMIC DNA]</scope>
    <source>
        <strain evidence="2 3">F 1598</strain>
    </source>
</reference>
<reference evidence="3" key="2">
    <citation type="submission" date="2015-01" db="EMBL/GenBank/DDBJ databases">
        <title>Evolutionary Origins and Diversification of the Mycorrhizal Mutualists.</title>
        <authorList>
            <consortium name="DOE Joint Genome Institute"/>
            <consortium name="Mycorrhizal Genomics Consortium"/>
            <person name="Kohler A."/>
            <person name="Kuo A."/>
            <person name="Nagy L.G."/>
            <person name="Floudas D."/>
            <person name="Copeland A."/>
            <person name="Barry K.W."/>
            <person name="Cichocki N."/>
            <person name="Veneault-Fourrey C."/>
            <person name="LaButti K."/>
            <person name="Lindquist E.A."/>
            <person name="Lipzen A."/>
            <person name="Lundell T."/>
            <person name="Morin E."/>
            <person name="Murat C."/>
            <person name="Riley R."/>
            <person name="Ohm R."/>
            <person name="Sun H."/>
            <person name="Tunlid A."/>
            <person name="Henrissat B."/>
            <person name="Grigoriev I.V."/>
            <person name="Hibbett D.S."/>
            <person name="Martin F."/>
        </authorList>
    </citation>
    <scope>NUCLEOTIDE SEQUENCE [LARGE SCALE GENOMIC DNA]</scope>
    <source>
        <strain evidence="3">F 1598</strain>
    </source>
</reference>
<dbReference type="EMBL" id="KN832970">
    <property type="protein sequence ID" value="KIM92452.1"/>
    <property type="molecule type" value="Genomic_DNA"/>
</dbReference>
<accession>A0A0C3CRZ1</accession>
<dbReference type="AlphaFoldDB" id="A0A0C3CRZ1"/>
<organism evidence="2 3">
    <name type="scientific">Piloderma croceum (strain F 1598)</name>
    <dbReference type="NCBI Taxonomy" id="765440"/>
    <lineage>
        <taxon>Eukaryota</taxon>
        <taxon>Fungi</taxon>
        <taxon>Dikarya</taxon>
        <taxon>Basidiomycota</taxon>
        <taxon>Agaricomycotina</taxon>
        <taxon>Agaricomycetes</taxon>
        <taxon>Agaricomycetidae</taxon>
        <taxon>Atheliales</taxon>
        <taxon>Atheliaceae</taxon>
        <taxon>Piloderma</taxon>
    </lineage>
</organism>
<dbReference type="HOGENOM" id="CLU_600070_0_0_1"/>
<keyword evidence="3" id="KW-1185">Reference proteome</keyword>
<evidence type="ECO:0008006" key="4">
    <source>
        <dbReference type="Google" id="ProtNLM"/>
    </source>
</evidence>
<dbReference type="OrthoDB" id="3045023at2759"/>
<name>A0A0C3CRZ1_PILCF</name>